<reference evidence="2" key="1">
    <citation type="submission" date="2020-08" db="EMBL/GenBank/DDBJ databases">
        <title>Chromosome-level assembly of Southern catfish (Silurus meridionalis) provides insights into visual adaptation to the nocturnal and benthic lifestyles.</title>
        <authorList>
            <person name="Zhang Y."/>
            <person name="Wang D."/>
            <person name="Peng Z."/>
        </authorList>
    </citation>
    <scope>NUCLEOTIDE SEQUENCE</scope>
    <source>
        <strain evidence="2">SWU-2019-XX</strain>
        <tissue evidence="2">Muscle</tissue>
    </source>
</reference>
<feature type="compositionally biased region" description="Polar residues" evidence="1">
    <location>
        <begin position="255"/>
        <end position="271"/>
    </location>
</feature>
<feature type="compositionally biased region" description="Basic residues" evidence="1">
    <location>
        <begin position="1153"/>
        <end position="1164"/>
    </location>
</feature>
<feature type="compositionally biased region" description="Basic and acidic residues" evidence="1">
    <location>
        <begin position="298"/>
        <end position="310"/>
    </location>
</feature>
<feature type="compositionally biased region" description="Low complexity" evidence="1">
    <location>
        <begin position="685"/>
        <end position="698"/>
    </location>
</feature>
<feature type="compositionally biased region" description="Polar residues" evidence="1">
    <location>
        <begin position="488"/>
        <end position="508"/>
    </location>
</feature>
<feature type="region of interest" description="Disordered" evidence="1">
    <location>
        <begin position="727"/>
        <end position="816"/>
    </location>
</feature>
<feature type="region of interest" description="Disordered" evidence="1">
    <location>
        <begin position="251"/>
        <end position="271"/>
    </location>
</feature>
<feature type="compositionally biased region" description="Basic and acidic residues" evidence="1">
    <location>
        <begin position="1105"/>
        <end position="1135"/>
    </location>
</feature>
<feature type="region of interest" description="Disordered" evidence="1">
    <location>
        <begin position="384"/>
        <end position="646"/>
    </location>
</feature>
<feature type="compositionally biased region" description="Polar residues" evidence="1">
    <location>
        <begin position="190"/>
        <end position="208"/>
    </location>
</feature>
<gene>
    <name evidence="2" type="ORF">HF521_006451</name>
</gene>
<sequence length="1164" mass="128398">MENNPEPNLGTLRKTLKYTLVICSHNALWVASRVIQFNETPGSDIIIRAPAGFGKPNPNGQSTVTVSLRDENTNISVDVVRFIFSLSIDDTSHVELDEDDGGLSDEGMQDSESGPGDTGEEKNNPDDDGEASEEEFDPTAGPELTNSNKATPNPQDDQSDEDQSPSTSSQSDTRVTYEESDTNPLKDFETITTSDTSSLEQENVNESDFGSELQKSKVHTDQSDSTEPSDLHLLGKLTNIKSARAFTLIHEETTSAEANSKGTDPRSDISSVEYQTVPTSSKAMIELFPIASAISSSSEKETDAEHKKNVTDTTRLNSGVESTVKKPEVPPTPFFSGSDIYPEYVNDEWQNDPRYYDPYRNHPAYAGYDPYGAGYDPYGAGYDPYGAGYDPYAGGYDPYQAGYDPYQGGYDPYGESYDPYRAGYDPYSQSYDPYRAGYDPYGTSYDPYQKGYDKQDPYHETEREDPRHDVEQKTTPAYSIEENESRPTEISNNQVNSQSEEQPQSTFISPSSLPGSLPEGSENNIPLEEPSNSSSVEISREMEVQPSNKLPDPAVPSSEEGHWTTHNAMNKRTGSSSSEESAENTDSEQESQDPMDQPEIQENPSPAIQMSSNVPVVQVSHNLHRVQPEEEFQSRSPADLIPSFSSEEDDPLFNTIEHIMALAFNERSNDAAKNLNSTPSDNTISENNQNEESFSNESATESPGISAEVTQESVDLTTFYRESVPIREEDAFSENTTPNPNANLHITTQSSEPLDNSIEANANANTGNDSEESQESQIFTPSTTSRIANQPGHIQNTENSSDEENTRDRKSNRGIISQFPVETPAKILATNLWTSFLQALNLPVANQSGQSAWKHVQRSVIMMKVLLLFLFGSLTALPVSPSRSSFLLPLPQTYWRSPGRTHTSLVAPEQNPIPASQQTLQVMTPQHTTPNLEARTLPVAPNLNPEVPSDLTVTQSTELNIPGTPRFSTLTAPPSAVNISQDTSLPFSGVRGIHLKRARLRPRSAENVENNEDAENTHNDGENKRNTATSGKGKRNTSKGGTKAAAKGRIKETGNGQNAKTEKVQSADFSFEFDDFGWLEEEGEGGNNEDGEQGGGNEEGGEGEEGNRENNEEKKTVRVKVEKLVKKEKKEERVREKNRRWGKGGDGEEKEQKVRKRGGRRRRE</sequence>
<feature type="compositionally biased region" description="Basic and acidic residues" evidence="1">
    <location>
        <begin position="1015"/>
        <end position="1025"/>
    </location>
</feature>
<feature type="compositionally biased region" description="Acidic residues" evidence="1">
    <location>
        <begin position="96"/>
        <end position="109"/>
    </location>
</feature>
<proteinExistence type="predicted"/>
<feature type="compositionally biased region" description="Acidic residues" evidence="1">
    <location>
        <begin position="126"/>
        <end position="137"/>
    </location>
</feature>
<feature type="region of interest" description="Disordered" evidence="1">
    <location>
        <begin position="1001"/>
        <end position="1164"/>
    </location>
</feature>
<comment type="caution">
    <text evidence="2">The sequence shown here is derived from an EMBL/GenBank/DDBJ whole genome shotgun (WGS) entry which is preliminary data.</text>
</comment>
<dbReference type="Proteomes" id="UP000606274">
    <property type="component" value="Unassembled WGS sequence"/>
</dbReference>
<feature type="compositionally biased region" description="Polar residues" evidence="1">
    <location>
        <begin position="311"/>
        <end position="321"/>
    </location>
</feature>
<feature type="region of interest" description="Disordered" evidence="1">
    <location>
        <begin position="94"/>
        <end position="231"/>
    </location>
</feature>
<feature type="region of interest" description="Disordered" evidence="1">
    <location>
        <begin position="671"/>
        <end position="714"/>
    </location>
</feature>
<feature type="compositionally biased region" description="Polar residues" evidence="1">
    <location>
        <begin position="674"/>
        <end position="684"/>
    </location>
</feature>
<evidence type="ECO:0000313" key="3">
    <source>
        <dbReference type="Proteomes" id="UP000606274"/>
    </source>
</evidence>
<feature type="compositionally biased region" description="Low complexity" evidence="1">
    <location>
        <begin position="164"/>
        <end position="173"/>
    </location>
</feature>
<name>A0A8T0ATA8_SILME</name>
<feature type="compositionally biased region" description="Low complexity" evidence="1">
    <location>
        <begin position="384"/>
        <end position="414"/>
    </location>
</feature>
<feature type="compositionally biased region" description="Low complexity" evidence="1">
    <location>
        <begin position="509"/>
        <end position="522"/>
    </location>
</feature>
<feature type="region of interest" description="Disordered" evidence="1">
    <location>
        <begin position="960"/>
        <end position="987"/>
    </location>
</feature>
<feature type="compositionally biased region" description="Acidic residues" evidence="1">
    <location>
        <begin position="580"/>
        <end position="593"/>
    </location>
</feature>
<organism evidence="2 3">
    <name type="scientific">Silurus meridionalis</name>
    <name type="common">Southern catfish</name>
    <name type="synonym">Silurus soldatovi meridionalis</name>
    <dbReference type="NCBI Taxonomy" id="175797"/>
    <lineage>
        <taxon>Eukaryota</taxon>
        <taxon>Metazoa</taxon>
        <taxon>Chordata</taxon>
        <taxon>Craniata</taxon>
        <taxon>Vertebrata</taxon>
        <taxon>Euteleostomi</taxon>
        <taxon>Actinopterygii</taxon>
        <taxon>Neopterygii</taxon>
        <taxon>Teleostei</taxon>
        <taxon>Ostariophysi</taxon>
        <taxon>Siluriformes</taxon>
        <taxon>Siluridae</taxon>
        <taxon>Silurus</taxon>
    </lineage>
</organism>
<feature type="compositionally biased region" description="Basic and acidic residues" evidence="1">
    <location>
        <begin position="451"/>
        <end position="472"/>
    </location>
</feature>
<feature type="compositionally biased region" description="Basic and acidic residues" evidence="1">
    <location>
        <begin position="1143"/>
        <end position="1152"/>
    </location>
</feature>
<feature type="compositionally biased region" description="Polar residues" evidence="1">
    <location>
        <begin position="144"/>
        <end position="153"/>
    </location>
</feature>
<feature type="compositionally biased region" description="Polar residues" evidence="1">
    <location>
        <begin position="775"/>
        <end position="799"/>
    </location>
</feature>
<feature type="compositionally biased region" description="Polar residues" evidence="1">
    <location>
        <begin position="600"/>
        <end position="621"/>
    </location>
</feature>
<dbReference type="AlphaFoldDB" id="A0A8T0ATA8"/>
<dbReference type="EMBL" id="JABFDY010000016">
    <property type="protein sequence ID" value="KAF7696357.1"/>
    <property type="molecule type" value="Genomic_DNA"/>
</dbReference>
<evidence type="ECO:0000256" key="1">
    <source>
        <dbReference type="SAM" id="MobiDB-lite"/>
    </source>
</evidence>
<feature type="compositionally biased region" description="Acidic residues" evidence="1">
    <location>
        <begin position="1071"/>
        <end position="1092"/>
    </location>
</feature>
<feature type="compositionally biased region" description="Polar residues" evidence="1">
    <location>
        <begin position="733"/>
        <end position="768"/>
    </location>
</feature>
<protein>
    <submittedName>
        <fullName evidence="2">Uncharacterized protein</fullName>
    </submittedName>
</protein>
<feature type="compositionally biased region" description="Polar residues" evidence="1">
    <location>
        <begin position="699"/>
        <end position="714"/>
    </location>
</feature>
<keyword evidence="3" id="KW-1185">Reference proteome</keyword>
<accession>A0A8T0ATA8</accession>
<evidence type="ECO:0000313" key="2">
    <source>
        <dbReference type="EMBL" id="KAF7696357.1"/>
    </source>
</evidence>
<feature type="compositionally biased region" description="Polar residues" evidence="1">
    <location>
        <begin position="564"/>
        <end position="579"/>
    </location>
</feature>
<feature type="region of interest" description="Disordered" evidence="1">
    <location>
        <begin position="294"/>
        <end position="337"/>
    </location>
</feature>
<feature type="compositionally biased region" description="Polar residues" evidence="1">
    <location>
        <begin position="966"/>
        <end position="986"/>
    </location>
</feature>